<dbReference type="InterPro" id="IPR050090">
    <property type="entry name" value="Tyrosine_recombinase_XerCD"/>
</dbReference>
<dbReference type="InterPro" id="IPR011010">
    <property type="entry name" value="DNA_brk_join_enz"/>
</dbReference>
<dbReference type="AlphaFoldDB" id="A0A450TTN0"/>
<dbReference type="EMBL" id="CAADEZ010000622">
    <property type="protein sequence ID" value="VFJ72089.1"/>
    <property type="molecule type" value="Genomic_DNA"/>
</dbReference>
<reference evidence="8" key="1">
    <citation type="submission" date="2019-02" db="EMBL/GenBank/DDBJ databases">
        <authorList>
            <person name="Gruber-Vodicka R. H."/>
            <person name="Seah K. B. B."/>
        </authorList>
    </citation>
    <scope>NUCLEOTIDE SEQUENCE</scope>
    <source>
        <strain evidence="8">BECK_BZ163</strain>
        <strain evidence="10">BECK_BZ164</strain>
        <strain evidence="9">BECK_BZ165</strain>
    </source>
</reference>
<comment type="similarity">
    <text evidence="1">Belongs to the 'phage' integrase family.</text>
</comment>
<gene>
    <name evidence="8" type="ORF">BECKFM1743A_GA0114220_106225</name>
    <name evidence="10" type="ORF">BECKFM1743B_GA0114221_106522</name>
    <name evidence="9" type="ORF">BECKFM1743C_GA0114222_106542</name>
</gene>
<keyword evidence="2" id="KW-1029">Fimbrium biogenesis</keyword>
<evidence type="ECO:0000256" key="2">
    <source>
        <dbReference type="ARBA" id="ARBA00022558"/>
    </source>
</evidence>
<dbReference type="GO" id="GO:0003677">
    <property type="term" value="F:DNA binding"/>
    <property type="evidence" value="ECO:0007669"/>
    <property type="project" value="InterPro"/>
</dbReference>
<evidence type="ECO:0000256" key="5">
    <source>
        <dbReference type="ARBA" id="ARBA00023163"/>
    </source>
</evidence>
<dbReference type="PANTHER" id="PTHR30349:SF62">
    <property type="entry name" value="TYPE 1 FIMBRIAE REGULATORY PROTEIN FIMB-RELATED"/>
    <property type="match status" value="1"/>
</dbReference>
<protein>
    <submittedName>
        <fullName evidence="8">Type 1 fimbriae regulatory protein FimB/type 1 fimbriae regulatory protein FimE</fullName>
    </submittedName>
</protein>
<keyword evidence="4" id="KW-0805">Transcription regulation</keyword>
<feature type="domain" description="Tyr recombinase" evidence="7">
    <location>
        <begin position="26"/>
        <end position="203"/>
    </location>
</feature>
<evidence type="ECO:0000256" key="4">
    <source>
        <dbReference type="ARBA" id="ARBA00023015"/>
    </source>
</evidence>
<dbReference type="PANTHER" id="PTHR30349">
    <property type="entry name" value="PHAGE INTEGRASE-RELATED"/>
    <property type="match status" value="1"/>
</dbReference>
<evidence type="ECO:0000256" key="1">
    <source>
        <dbReference type="ARBA" id="ARBA00008857"/>
    </source>
</evidence>
<dbReference type="GO" id="GO:0015074">
    <property type="term" value="P:DNA integration"/>
    <property type="evidence" value="ECO:0007669"/>
    <property type="project" value="UniProtKB-KW"/>
</dbReference>
<dbReference type="Pfam" id="PF00589">
    <property type="entry name" value="Phage_integrase"/>
    <property type="match status" value="1"/>
</dbReference>
<evidence type="ECO:0000259" key="7">
    <source>
        <dbReference type="PROSITE" id="PS51898"/>
    </source>
</evidence>
<name>A0A450TTN0_9GAMM</name>
<evidence type="ECO:0000313" key="10">
    <source>
        <dbReference type="EMBL" id="VFK19877.1"/>
    </source>
</evidence>
<keyword evidence="5" id="KW-0804">Transcription</keyword>
<dbReference type="Gene3D" id="1.10.443.10">
    <property type="entry name" value="Intergrase catalytic core"/>
    <property type="match status" value="1"/>
</dbReference>
<dbReference type="EMBL" id="CAADFA010000654">
    <property type="protein sequence ID" value="VFJ72438.1"/>
    <property type="molecule type" value="Genomic_DNA"/>
</dbReference>
<evidence type="ECO:0000256" key="6">
    <source>
        <dbReference type="ARBA" id="ARBA00023172"/>
    </source>
</evidence>
<dbReference type="SUPFAM" id="SSF56349">
    <property type="entry name" value="DNA breaking-rejoining enzymes"/>
    <property type="match status" value="1"/>
</dbReference>
<dbReference type="InterPro" id="IPR002104">
    <property type="entry name" value="Integrase_catalytic"/>
</dbReference>
<accession>A0A450TTN0</accession>
<keyword evidence="6" id="KW-0233">DNA recombination</keyword>
<evidence type="ECO:0000313" key="8">
    <source>
        <dbReference type="EMBL" id="VFJ72089.1"/>
    </source>
</evidence>
<dbReference type="EMBL" id="CAADFL010000652">
    <property type="protein sequence ID" value="VFK19877.1"/>
    <property type="molecule type" value="Genomic_DNA"/>
</dbReference>
<proteinExistence type="inferred from homology"/>
<organism evidence="8">
    <name type="scientific">Candidatus Kentrum sp. FM</name>
    <dbReference type="NCBI Taxonomy" id="2126340"/>
    <lineage>
        <taxon>Bacteria</taxon>
        <taxon>Pseudomonadati</taxon>
        <taxon>Pseudomonadota</taxon>
        <taxon>Gammaproteobacteria</taxon>
        <taxon>Candidatus Kentrum</taxon>
    </lineage>
</organism>
<evidence type="ECO:0000256" key="3">
    <source>
        <dbReference type="ARBA" id="ARBA00022908"/>
    </source>
</evidence>
<keyword evidence="3" id="KW-0229">DNA integration</keyword>
<dbReference type="InterPro" id="IPR013762">
    <property type="entry name" value="Integrase-like_cat_sf"/>
</dbReference>
<dbReference type="GO" id="GO:0006310">
    <property type="term" value="P:DNA recombination"/>
    <property type="evidence" value="ECO:0007669"/>
    <property type="project" value="UniProtKB-KW"/>
</dbReference>
<dbReference type="PROSITE" id="PS51898">
    <property type="entry name" value="TYR_RECOMBINASE"/>
    <property type="match status" value="1"/>
</dbReference>
<sequence length="204" mass="23564">MEMPAPSIENGTVARNPKRKPYSEIRAREFLTDKEVEELMGIARQRGRYEHRDATMILLAYRHGLRVSELCTLRWEDVDLNQGLLHVRRIKRGVDSVHPLRGVELRALRRLQRHGAPSPYLFNSERGGPMSPAGFRKMLSRCGELSKLGFPVHPHMLRHACGFKLANDGQDTRAIQHYMGHRNIQHTVRYTELSGERFKGFWGD</sequence>
<evidence type="ECO:0000313" key="9">
    <source>
        <dbReference type="EMBL" id="VFJ72438.1"/>
    </source>
</evidence>